<dbReference type="Proteomes" id="UP000029121">
    <property type="component" value="Unassembled WGS sequence"/>
</dbReference>
<accession>R0IIV6</accession>
<feature type="compositionally biased region" description="Low complexity" evidence="2">
    <location>
        <begin position="84"/>
        <end position="93"/>
    </location>
</feature>
<dbReference type="SUPFAM" id="SSF75620">
    <property type="entry name" value="Release factor"/>
    <property type="match status" value="1"/>
</dbReference>
<evidence type="ECO:0000313" key="5">
    <source>
        <dbReference type="Proteomes" id="UP000029121"/>
    </source>
</evidence>
<feature type="non-terminal residue" evidence="4">
    <location>
        <position position="1"/>
    </location>
</feature>
<evidence type="ECO:0000259" key="3">
    <source>
        <dbReference type="Pfam" id="PF00472"/>
    </source>
</evidence>
<dbReference type="AlphaFoldDB" id="R0IIV6"/>
<dbReference type="PANTHER" id="PTHR43804">
    <property type="entry name" value="LD18447P"/>
    <property type="match status" value="1"/>
</dbReference>
<reference evidence="5" key="1">
    <citation type="journal article" date="2013" name="Nat. Genet.">
        <title>The Capsella rubella genome and the genomic consequences of rapid mating system evolution.</title>
        <authorList>
            <person name="Slotte T."/>
            <person name="Hazzouri K.M."/>
            <person name="Agren J.A."/>
            <person name="Koenig D."/>
            <person name="Maumus F."/>
            <person name="Guo Y.L."/>
            <person name="Steige K."/>
            <person name="Platts A.E."/>
            <person name="Escobar J.S."/>
            <person name="Newman L.K."/>
            <person name="Wang W."/>
            <person name="Mandakova T."/>
            <person name="Vello E."/>
            <person name="Smith L.M."/>
            <person name="Henz S.R."/>
            <person name="Steffen J."/>
            <person name="Takuno S."/>
            <person name="Brandvain Y."/>
            <person name="Coop G."/>
            <person name="Andolfatto P."/>
            <person name="Hu T.T."/>
            <person name="Blanchette M."/>
            <person name="Clark R.M."/>
            <person name="Quesneville H."/>
            <person name="Nordborg M."/>
            <person name="Gaut B.S."/>
            <person name="Lysak M.A."/>
            <person name="Jenkins J."/>
            <person name="Grimwood J."/>
            <person name="Chapman J."/>
            <person name="Prochnik S."/>
            <person name="Shu S."/>
            <person name="Rokhsar D."/>
            <person name="Schmutz J."/>
            <person name="Weigel D."/>
            <person name="Wright S.I."/>
        </authorList>
    </citation>
    <scope>NUCLEOTIDE SEQUENCE [LARGE SCALE GENOMIC DNA]</scope>
    <source>
        <strain evidence="5">cv. Monte Gargano</strain>
    </source>
</reference>
<keyword evidence="5" id="KW-1185">Reference proteome</keyword>
<dbReference type="STRING" id="81985.R0IIV6"/>
<evidence type="ECO:0000256" key="1">
    <source>
        <dbReference type="ARBA" id="ARBA00010835"/>
    </source>
</evidence>
<dbReference type="Pfam" id="PF00472">
    <property type="entry name" value="RF-1"/>
    <property type="match status" value="1"/>
</dbReference>
<organism evidence="4 5">
    <name type="scientific">Capsella rubella</name>
    <dbReference type="NCBI Taxonomy" id="81985"/>
    <lineage>
        <taxon>Eukaryota</taxon>
        <taxon>Viridiplantae</taxon>
        <taxon>Streptophyta</taxon>
        <taxon>Embryophyta</taxon>
        <taxon>Tracheophyta</taxon>
        <taxon>Spermatophyta</taxon>
        <taxon>Magnoliopsida</taxon>
        <taxon>eudicotyledons</taxon>
        <taxon>Gunneridae</taxon>
        <taxon>Pentapetalae</taxon>
        <taxon>rosids</taxon>
        <taxon>malvids</taxon>
        <taxon>Brassicales</taxon>
        <taxon>Brassicaceae</taxon>
        <taxon>Camelineae</taxon>
        <taxon>Capsella</taxon>
    </lineage>
</organism>
<gene>
    <name evidence="4" type="ORF">CARUB_v10009945mg</name>
</gene>
<comment type="similarity">
    <text evidence="1">Belongs to the prokaryotic/mitochondrial release factor family.</text>
</comment>
<dbReference type="eggNOG" id="KOG2726">
    <property type="taxonomic scope" value="Eukaryota"/>
</dbReference>
<dbReference type="InterPro" id="IPR045853">
    <property type="entry name" value="Pep_chain_release_fac_I_sf"/>
</dbReference>
<dbReference type="InterPro" id="IPR000352">
    <property type="entry name" value="Pep_chain_release_fac_I"/>
</dbReference>
<dbReference type="PANTHER" id="PTHR43804:SF6">
    <property type="entry name" value="CLASS I PEPTIDE CHAIN RELEASE FACTOR"/>
    <property type="match status" value="1"/>
</dbReference>
<sequence length="282" mass="30270">YVIILPKPIRRGGSAMAIMAVAALFHARFPLLLRLTVPSISSPSISSPSSVIYYRRTVPSDGFSNRLRSILRYSSSDGGGGSGSDDLGGVKDSGSVVSDVQSPNYLKFTDEELMKQCRLETFRVSGPGGQHRNKRDSAVRLKHLPTGIVAQAVEDRSQHKNRASALNRLRTLLAIKVRNKVDIEAYAPPPELLQILPPKSTIRTSSGSQIGPNNPKFVPGMQALLDVISASDGSIADSAKLLGLSTGGLSRLILSHDGLRMAVNSMRAAKHYFVGLVSVVEV</sequence>
<dbReference type="GO" id="GO:0003747">
    <property type="term" value="F:translation release factor activity"/>
    <property type="evidence" value="ECO:0007669"/>
    <property type="project" value="InterPro"/>
</dbReference>
<dbReference type="EMBL" id="KB870805">
    <property type="protein sequence ID" value="EOA38385.1"/>
    <property type="molecule type" value="Genomic_DNA"/>
</dbReference>
<name>R0IIV6_9BRAS</name>
<feature type="domain" description="Prokaryotic-type class I peptide chain release factors" evidence="3">
    <location>
        <begin position="115"/>
        <end position="176"/>
    </location>
</feature>
<protein>
    <recommendedName>
        <fullName evidence="3">Prokaryotic-type class I peptide chain release factors domain-containing protein</fullName>
    </recommendedName>
</protein>
<feature type="region of interest" description="Disordered" evidence="2">
    <location>
        <begin position="74"/>
        <end position="93"/>
    </location>
</feature>
<evidence type="ECO:0000313" key="4">
    <source>
        <dbReference type="EMBL" id="EOA38385.1"/>
    </source>
</evidence>
<dbReference type="Gene3D" id="3.30.160.20">
    <property type="match status" value="1"/>
</dbReference>
<proteinExistence type="inferred from homology"/>
<dbReference type="InterPro" id="IPR050057">
    <property type="entry name" value="Prokaryotic/Mito_RF"/>
</dbReference>
<evidence type="ECO:0000256" key="2">
    <source>
        <dbReference type="SAM" id="MobiDB-lite"/>
    </source>
</evidence>
<dbReference type="GO" id="GO:0009507">
    <property type="term" value="C:chloroplast"/>
    <property type="evidence" value="ECO:0007669"/>
    <property type="project" value="TreeGrafter"/>
</dbReference>